<dbReference type="PANTHER" id="PTHR36985">
    <property type="entry name" value="TRANSLOCATION AND ASSEMBLY MODULE SUBUNIT TAMB"/>
    <property type="match status" value="1"/>
</dbReference>
<dbReference type="Proteomes" id="UP000308891">
    <property type="component" value="Unassembled WGS sequence"/>
</dbReference>
<keyword evidence="3 6" id="KW-1133">Transmembrane helix</keyword>
<evidence type="ECO:0000256" key="6">
    <source>
        <dbReference type="SAM" id="Phobius"/>
    </source>
</evidence>
<dbReference type="InterPro" id="IPR007452">
    <property type="entry name" value="TamB_C"/>
</dbReference>
<evidence type="ECO:0000256" key="1">
    <source>
        <dbReference type="ARBA" id="ARBA00004167"/>
    </source>
</evidence>
<evidence type="ECO:0000313" key="8">
    <source>
        <dbReference type="EMBL" id="TIC81190.1"/>
    </source>
</evidence>
<dbReference type="GO" id="GO:0009306">
    <property type="term" value="P:protein secretion"/>
    <property type="evidence" value="ECO:0007669"/>
    <property type="project" value="InterPro"/>
</dbReference>
<dbReference type="PANTHER" id="PTHR36985:SF1">
    <property type="entry name" value="TRANSLOCATION AND ASSEMBLY MODULE SUBUNIT TAMB"/>
    <property type="match status" value="1"/>
</dbReference>
<gene>
    <name evidence="8" type="ORF">E5K04_11420</name>
</gene>
<evidence type="ECO:0000313" key="9">
    <source>
        <dbReference type="Proteomes" id="UP000308891"/>
    </source>
</evidence>
<feature type="domain" description="Translocation and assembly module TamB C-terminal" evidence="7">
    <location>
        <begin position="941"/>
        <end position="1273"/>
    </location>
</feature>
<accession>A0A4T0UQS3</accession>
<keyword evidence="9" id="KW-1185">Reference proteome</keyword>
<feature type="region of interest" description="Disordered" evidence="5">
    <location>
        <begin position="1"/>
        <end position="22"/>
    </location>
</feature>
<organism evidence="8 9">
    <name type="scientific">Crenobacter intestini</name>
    <dbReference type="NCBI Taxonomy" id="2563443"/>
    <lineage>
        <taxon>Bacteria</taxon>
        <taxon>Pseudomonadati</taxon>
        <taxon>Pseudomonadota</taxon>
        <taxon>Betaproteobacteria</taxon>
        <taxon>Neisseriales</taxon>
        <taxon>Neisseriaceae</taxon>
        <taxon>Crenobacter</taxon>
    </lineage>
</organism>
<evidence type="ECO:0000256" key="2">
    <source>
        <dbReference type="ARBA" id="ARBA00022692"/>
    </source>
</evidence>
<dbReference type="AlphaFoldDB" id="A0A4T0UQS3"/>
<dbReference type="EMBL" id="STGJ01000012">
    <property type="protein sequence ID" value="TIC81190.1"/>
    <property type="molecule type" value="Genomic_DNA"/>
</dbReference>
<dbReference type="GO" id="GO:0005886">
    <property type="term" value="C:plasma membrane"/>
    <property type="evidence" value="ECO:0007669"/>
    <property type="project" value="InterPro"/>
</dbReference>
<evidence type="ECO:0000256" key="5">
    <source>
        <dbReference type="SAM" id="MobiDB-lite"/>
    </source>
</evidence>
<proteinExistence type="predicted"/>
<sequence length="1274" mass="131562">MTEPTLPSPGDTPTTEPAARPPKRGRWRIVLLACAALLASLVGSLAWLTGSEAGFARLWQLAARASGGALSVARVEGTLWRGFTLEDLRWQEPLRRIELSRLTLVWQPRALWQGELKVDRLSLGSVLVDDRTPASGKPAQAPASLALPVGVEVVRFSADAVVLAGPRLTFQQIAGSYRYQSGFHTVALERFVAPWGEAAGALALGGAAPFVLSGRVDLKGELEGHPVRAQTDVGGTLLAPTLKVNAVSSGVLIDIDGRFAPFAPVLFRKVDALSVRMAGVDPARLMPGAPAARISLAIEAKPEGNGLQGGVTLLNTDAGAVSAGKLPLKLAVAAFRVDDDTLTLSDAFADLGAGRLTFAGDFNPRTFDLKVGVDQLALKGIEPAAPALTVSGNARLAGPKLAPTLSLALAAGGNRLTGEALWQRSGAAALDIRTLALVAGAGRLSAAGHLGLTGDLPLALKGTLAAFDPARVSPSFPAGRIDGKLDVDARLADGSAGRFAFSLAPSTLSGAPLSGYARARWQGVKVDGVDVRLALGGNRLSASGAWGRAGDRLSLMLAAGQLELLGPAFGGRANAELQLAGTPRAPLFTLRADAAGLRLPGEVSVEALTARGELASGTGTPFELALKVTGARAGDARVETLTLAAAGTRGRHTLALTGKLALAERPYVVEANLAGGLSDAYRWQGTLSRLLLDGTPSLRLMQPVALTAGADEVLLGGGRWQALGADWRLGNSGWRRADGWYSAGSVRALGADALQPFVDKLPVATDLSIGGEWSLRGQGALPQGSVRVARESGDVTLPLKGGGTRLLGLSALEAALRLEGERAQLTARVQSALGSASGDANLRALGGAFGAASPLSGRVALALPDLSLAQPWLAIGQRVAGKLDATVNLSGTLGEPQLSGPLRAENLAFTDRLAGVALQDGTLDAVFAGRTLTLQRLAFGRDDSVSASGSVSLAGARPTADIAVRFNRFVALSRPGMRVVVSGQTTLALGEDAVSVDGQIKVDRARLDFPKLGAPALGPDVVVVGRPKREDGETTLPFALNVGIDLGDKVRFSGKGLTTGLTGQLRLVAKPGAPLSVFGVVNTEEGRFKAYGQDLDIDKGQIVFNGPPDNPGLAIRALRRNSPVGAGVEVSGSVLYPKVALISDEPMPEKERFSWLVLGRGTGSGGGAQDNAALAASAGSFLAGALNDQIGLFDDIGLSSTEEKTLSNGTVSPAEQVVTLGRQLTQSLYLGYEYGITSASQAVKVVYRLSKGWSVQAKAGTAVDVETRYTVRFD</sequence>
<name>A0A4T0UQS3_9NEIS</name>
<dbReference type="RefSeq" id="WP_136554163.1">
    <property type="nucleotide sequence ID" value="NZ_STGJ01000012.1"/>
</dbReference>
<evidence type="ECO:0000259" key="7">
    <source>
        <dbReference type="Pfam" id="PF04357"/>
    </source>
</evidence>
<keyword evidence="4 6" id="KW-0472">Membrane</keyword>
<comment type="subcellular location">
    <subcellularLocation>
        <location evidence="1">Membrane</location>
        <topology evidence="1">Single-pass membrane protein</topology>
    </subcellularLocation>
</comment>
<comment type="caution">
    <text evidence="8">The sequence shown here is derived from an EMBL/GenBank/DDBJ whole genome shotgun (WGS) entry which is preliminary data.</text>
</comment>
<feature type="transmembrane region" description="Helical" evidence="6">
    <location>
        <begin position="29"/>
        <end position="48"/>
    </location>
</feature>
<keyword evidence="2 6" id="KW-0812">Transmembrane</keyword>
<evidence type="ECO:0000256" key="4">
    <source>
        <dbReference type="ARBA" id="ARBA00023136"/>
    </source>
</evidence>
<dbReference type="Pfam" id="PF04357">
    <property type="entry name" value="TamB"/>
    <property type="match status" value="1"/>
</dbReference>
<evidence type="ECO:0000256" key="3">
    <source>
        <dbReference type="ARBA" id="ARBA00022989"/>
    </source>
</evidence>
<dbReference type="GO" id="GO:0097347">
    <property type="term" value="C:TAM protein secretion complex"/>
    <property type="evidence" value="ECO:0007669"/>
    <property type="project" value="TreeGrafter"/>
</dbReference>
<reference evidence="8 9" key="1">
    <citation type="submission" date="2019-04" db="EMBL/GenBank/DDBJ databases">
        <title>Crenobacter sp. nov.</title>
        <authorList>
            <person name="Shi S."/>
        </authorList>
    </citation>
    <scope>NUCLEOTIDE SEQUENCE [LARGE SCALE GENOMIC DNA]</scope>
    <source>
        <strain evidence="8 9">GY 70310</strain>
    </source>
</reference>
<dbReference type="OrthoDB" id="5288149at2"/>
<protein>
    <submittedName>
        <fullName evidence="8">Translocation/assembly module TamB</fullName>
    </submittedName>
</protein>